<dbReference type="EC" id="7.1.2.2" evidence="16"/>
<dbReference type="FunFam" id="3.40.50.300:FF:000002">
    <property type="entry name" value="ATP synthase subunit alpha"/>
    <property type="match status" value="1"/>
</dbReference>
<feature type="domain" description="ATP synthase alpha subunit C-terminal" evidence="18">
    <location>
        <begin position="383"/>
        <end position="508"/>
    </location>
</feature>
<keyword evidence="6 16" id="KW-0547">Nucleotide-binding</keyword>
<evidence type="ECO:0000256" key="4">
    <source>
        <dbReference type="ARBA" id="ARBA00022475"/>
    </source>
</evidence>
<feature type="binding site" evidence="16">
    <location>
        <begin position="170"/>
        <end position="177"/>
    </location>
    <ligand>
        <name>ATP</name>
        <dbReference type="ChEBI" id="CHEBI:30616"/>
    </ligand>
</feature>
<dbReference type="GO" id="GO:0045259">
    <property type="term" value="C:proton-transporting ATP synthase complex"/>
    <property type="evidence" value="ECO:0007669"/>
    <property type="project" value="UniProtKB-KW"/>
</dbReference>
<dbReference type="Pfam" id="PF02874">
    <property type="entry name" value="ATP-synt_ab_N"/>
    <property type="match status" value="1"/>
</dbReference>
<evidence type="ECO:0000256" key="12">
    <source>
        <dbReference type="ARBA" id="ARBA00023196"/>
    </source>
</evidence>
<dbReference type="HAMAP" id="MF_01346">
    <property type="entry name" value="ATP_synth_alpha_bact"/>
    <property type="match status" value="1"/>
</dbReference>
<comment type="similarity">
    <text evidence="14">Belongs to the ATPase alpha/beta chains family. T3SS ATPase subfamily.</text>
</comment>
<dbReference type="GO" id="GO:0043531">
    <property type="term" value="F:ADP binding"/>
    <property type="evidence" value="ECO:0007669"/>
    <property type="project" value="TreeGrafter"/>
</dbReference>
<dbReference type="PANTHER" id="PTHR48082:SF2">
    <property type="entry name" value="ATP SYNTHASE SUBUNIT ALPHA, MITOCHONDRIAL"/>
    <property type="match status" value="1"/>
</dbReference>
<comment type="catalytic activity">
    <reaction evidence="16">
        <text>ATP + H2O + 4 H(+)(in) = ADP + phosphate + 5 H(+)(out)</text>
        <dbReference type="Rhea" id="RHEA:57720"/>
        <dbReference type="ChEBI" id="CHEBI:15377"/>
        <dbReference type="ChEBI" id="CHEBI:15378"/>
        <dbReference type="ChEBI" id="CHEBI:30616"/>
        <dbReference type="ChEBI" id="CHEBI:43474"/>
        <dbReference type="ChEBI" id="CHEBI:456216"/>
        <dbReference type="EC" id="7.1.2.2"/>
    </reaction>
</comment>
<dbReference type="InterPro" id="IPR000793">
    <property type="entry name" value="ATP_synth_asu_C"/>
</dbReference>
<dbReference type="Gene3D" id="1.20.150.20">
    <property type="entry name" value="ATP synthase alpha/beta chain, C-terminal domain"/>
    <property type="match status" value="1"/>
</dbReference>
<dbReference type="InterPro" id="IPR036121">
    <property type="entry name" value="ATPase_F1/V1/A1_a/bsu_N_sf"/>
</dbReference>
<evidence type="ECO:0000256" key="7">
    <source>
        <dbReference type="ARBA" id="ARBA00022781"/>
    </source>
</evidence>
<evidence type="ECO:0000256" key="2">
    <source>
        <dbReference type="ARBA" id="ARBA00004170"/>
    </source>
</evidence>
<dbReference type="GO" id="GO:0046933">
    <property type="term" value="F:proton-transporting ATP synthase activity, rotational mechanism"/>
    <property type="evidence" value="ECO:0007669"/>
    <property type="project" value="UniProtKB-UniRule"/>
</dbReference>
<dbReference type="PANTHER" id="PTHR48082">
    <property type="entry name" value="ATP SYNTHASE SUBUNIT ALPHA, MITOCHONDRIAL"/>
    <property type="match status" value="1"/>
</dbReference>
<evidence type="ECO:0000256" key="5">
    <source>
        <dbReference type="ARBA" id="ARBA00022519"/>
    </source>
</evidence>
<dbReference type="InterPro" id="IPR027417">
    <property type="entry name" value="P-loop_NTPase"/>
</dbReference>
<dbReference type="GO" id="GO:0005524">
    <property type="term" value="F:ATP binding"/>
    <property type="evidence" value="ECO:0007669"/>
    <property type="project" value="UniProtKB-UniRule"/>
</dbReference>
<dbReference type="CDD" id="cd18113">
    <property type="entry name" value="ATP-synt_F1_alpha_C"/>
    <property type="match status" value="1"/>
</dbReference>
<evidence type="ECO:0000256" key="9">
    <source>
        <dbReference type="ARBA" id="ARBA00022967"/>
    </source>
</evidence>
<feature type="site" description="Required for activity" evidence="16">
    <location>
        <position position="374"/>
    </location>
</feature>
<keyword evidence="8 16" id="KW-0067">ATP-binding</keyword>
<dbReference type="EMBL" id="FOUI01000005">
    <property type="protein sequence ID" value="SFM45099.1"/>
    <property type="molecule type" value="Genomic_DNA"/>
</dbReference>
<keyword evidence="13 16" id="KW-0066">ATP synthesis</keyword>
<dbReference type="OrthoDB" id="9803053at2"/>
<keyword evidence="21" id="KW-1185">Reference proteome</keyword>
<dbReference type="STRING" id="1720063.SAMN05216217_105117"/>
<keyword evidence="9 16" id="KW-1278">Translocase</keyword>
<evidence type="ECO:0000256" key="16">
    <source>
        <dbReference type="HAMAP-Rule" id="MF_01346"/>
    </source>
</evidence>
<dbReference type="SUPFAM" id="SSF50615">
    <property type="entry name" value="N-terminal domain of alpha and beta subunits of F1 ATP synthase"/>
    <property type="match status" value="1"/>
</dbReference>
<comment type="subunit">
    <text evidence="15">F-type ATPases have 2 components, CF(1) - the catalytic core - and CF(0) - the membrane proton channel. CF(1) has five subunits: alpha(3), beta(3), gamma(1), delta(1), epsilon(1). CF(0) has four main subunits: a(1), b(1), b'(1) and c(9-12).</text>
</comment>
<reference evidence="21" key="1">
    <citation type="submission" date="2016-10" db="EMBL/GenBank/DDBJ databases">
        <authorList>
            <person name="Varghese N."/>
            <person name="Submissions S."/>
        </authorList>
    </citation>
    <scope>NUCLEOTIDE SEQUENCE [LARGE SCALE GENOMIC DNA]</scope>
    <source>
        <strain evidence="21">DSM 24213</strain>
    </source>
</reference>
<evidence type="ECO:0000259" key="18">
    <source>
        <dbReference type="Pfam" id="PF00306"/>
    </source>
</evidence>
<keyword evidence="7 16" id="KW-0375">Hydrogen ion transport</keyword>
<comment type="subcellular location">
    <subcellularLocation>
        <location evidence="16">Cell membrane</location>
        <topology evidence="16">Peripheral membrane protein</topology>
    </subcellularLocation>
    <subcellularLocation>
        <location evidence="2">Membrane</location>
        <topology evidence="2">Peripheral membrane protein</topology>
    </subcellularLocation>
</comment>
<dbReference type="FunFam" id="1.20.150.20:FF:000001">
    <property type="entry name" value="ATP synthase subunit alpha"/>
    <property type="match status" value="1"/>
</dbReference>
<dbReference type="NCBIfam" id="NF009884">
    <property type="entry name" value="PRK13343.1"/>
    <property type="match status" value="1"/>
</dbReference>
<comment type="function">
    <text evidence="1 16">Produces ATP from ADP in the presence of a proton gradient across the membrane. The alpha chain is a regulatory subunit.</text>
</comment>
<dbReference type="PIRSF" id="PIRSF039088">
    <property type="entry name" value="F_ATPase_subunit_alpha"/>
    <property type="match status" value="1"/>
</dbReference>
<keyword evidence="4 16" id="KW-1003">Cell membrane</keyword>
<dbReference type="Gene3D" id="3.40.50.300">
    <property type="entry name" value="P-loop containing nucleotide triphosphate hydrolases"/>
    <property type="match status" value="1"/>
</dbReference>
<dbReference type="RefSeq" id="WP_093474591.1">
    <property type="nucleotide sequence ID" value="NZ_FOUI01000005.1"/>
</dbReference>
<dbReference type="SUPFAM" id="SSF52540">
    <property type="entry name" value="P-loop containing nucleoside triphosphate hydrolases"/>
    <property type="match status" value="1"/>
</dbReference>
<dbReference type="FunFam" id="2.40.30.20:FF:000001">
    <property type="entry name" value="ATP synthase subunit alpha"/>
    <property type="match status" value="1"/>
</dbReference>
<dbReference type="CDD" id="cd01132">
    <property type="entry name" value="F1-ATPase_alpha_CD"/>
    <property type="match status" value="1"/>
</dbReference>
<dbReference type="NCBIfam" id="TIGR00962">
    <property type="entry name" value="atpA"/>
    <property type="match status" value="1"/>
</dbReference>
<dbReference type="InterPro" id="IPR020003">
    <property type="entry name" value="ATPase_a/bsu_AS"/>
</dbReference>
<proteinExistence type="inferred from homology"/>
<dbReference type="InterPro" id="IPR023366">
    <property type="entry name" value="ATP_synth_asu-like_sf"/>
</dbReference>
<feature type="domain" description="ATPase F1/V1/A1 complex alpha/beta subunit N-terminal" evidence="19">
    <location>
        <begin position="27"/>
        <end position="93"/>
    </location>
</feature>
<dbReference type="Pfam" id="PF00306">
    <property type="entry name" value="ATP-synt_ab_C"/>
    <property type="match status" value="1"/>
</dbReference>
<gene>
    <name evidence="16" type="primary">atpA</name>
    <name evidence="20" type="ORF">SAMN05216217_105117</name>
</gene>
<dbReference type="InterPro" id="IPR004100">
    <property type="entry name" value="ATPase_F1/V1/A1_a/bsu_N"/>
</dbReference>
<evidence type="ECO:0000313" key="20">
    <source>
        <dbReference type="EMBL" id="SFM45099.1"/>
    </source>
</evidence>
<name>A0A1I4QYK2_9GAMM</name>
<evidence type="ECO:0000259" key="19">
    <source>
        <dbReference type="Pfam" id="PF02874"/>
    </source>
</evidence>
<evidence type="ECO:0000256" key="14">
    <source>
        <dbReference type="ARBA" id="ARBA00024342"/>
    </source>
</evidence>
<evidence type="ECO:0000256" key="13">
    <source>
        <dbReference type="ARBA" id="ARBA00023310"/>
    </source>
</evidence>
<evidence type="ECO:0000256" key="3">
    <source>
        <dbReference type="ARBA" id="ARBA00022448"/>
    </source>
</evidence>
<keyword evidence="3 16" id="KW-0813">Transport</keyword>
<organism evidence="20 21">
    <name type="scientific">Halopseudomonas yangmingensis</name>
    <dbReference type="NCBI Taxonomy" id="1720063"/>
    <lineage>
        <taxon>Bacteria</taxon>
        <taxon>Pseudomonadati</taxon>
        <taxon>Pseudomonadota</taxon>
        <taxon>Gammaproteobacteria</taxon>
        <taxon>Pseudomonadales</taxon>
        <taxon>Pseudomonadaceae</taxon>
        <taxon>Halopseudomonas</taxon>
    </lineage>
</organism>
<feature type="domain" description="ATPase F1/V1/A1 complex alpha/beta subunit nucleotide-binding" evidence="17">
    <location>
        <begin position="150"/>
        <end position="376"/>
    </location>
</feature>
<evidence type="ECO:0000256" key="10">
    <source>
        <dbReference type="ARBA" id="ARBA00023065"/>
    </source>
</evidence>
<dbReference type="InterPro" id="IPR038376">
    <property type="entry name" value="ATP_synth_asu_C_sf"/>
</dbReference>
<evidence type="ECO:0000256" key="6">
    <source>
        <dbReference type="ARBA" id="ARBA00022741"/>
    </source>
</evidence>
<dbReference type="PROSITE" id="PS00152">
    <property type="entry name" value="ATPASE_ALPHA_BETA"/>
    <property type="match status" value="1"/>
</dbReference>
<dbReference type="Gene3D" id="2.40.30.20">
    <property type="match status" value="1"/>
</dbReference>
<evidence type="ECO:0000313" key="21">
    <source>
        <dbReference type="Proteomes" id="UP000243629"/>
    </source>
</evidence>
<dbReference type="InterPro" id="IPR033732">
    <property type="entry name" value="ATP_synth_F1_a_nt-bd_dom"/>
</dbReference>
<keyword evidence="5" id="KW-0997">Cell inner membrane</keyword>
<evidence type="ECO:0000256" key="8">
    <source>
        <dbReference type="ARBA" id="ARBA00022840"/>
    </source>
</evidence>
<dbReference type="Pfam" id="PF00006">
    <property type="entry name" value="ATP-synt_ab"/>
    <property type="match status" value="1"/>
</dbReference>
<dbReference type="CDD" id="cd18116">
    <property type="entry name" value="ATP-synt_F1_alpha_N"/>
    <property type="match status" value="1"/>
</dbReference>
<evidence type="ECO:0000256" key="1">
    <source>
        <dbReference type="ARBA" id="ARBA00003784"/>
    </source>
</evidence>
<keyword evidence="10 16" id="KW-0406">Ion transport</keyword>
<evidence type="ECO:0000256" key="11">
    <source>
        <dbReference type="ARBA" id="ARBA00023136"/>
    </source>
</evidence>
<dbReference type="GO" id="GO:0005886">
    <property type="term" value="C:plasma membrane"/>
    <property type="evidence" value="ECO:0007669"/>
    <property type="project" value="UniProtKB-SubCell"/>
</dbReference>
<dbReference type="Proteomes" id="UP000243629">
    <property type="component" value="Unassembled WGS sequence"/>
</dbReference>
<dbReference type="InterPro" id="IPR000194">
    <property type="entry name" value="ATPase_F1/V1/A1_a/bsu_nucl-bd"/>
</dbReference>
<dbReference type="InterPro" id="IPR005294">
    <property type="entry name" value="ATP_synth_F1_asu"/>
</dbReference>
<dbReference type="SUPFAM" id="SSF47917">
    <property type="entry name" value="C-terminal domain of alpha and beta subunits of F1 ATP synthase"/>
    <property type="match status" value="1"/>
</dbReference>
<evidence type="ECO:0000256" key="15">
    <source>
        <dbReference type="ARBA" id="ARBA00026013"/>
    </source>
</evidence>
<evidence type="ECO:0000259" key="17">
    <source>
        <dbReference type="Pfam" id="PF00006"/>
    </source>
</evidence>
<sequence>MQQLNPSEISEIIKQRIENLDASSMARNVGTIVSVSDGIVRIHGLADVMYGEMIEFPGGVYGMALNLEQDSVGAVVLGDYLGLAEGMTAQCTGRILEVPVGPELLGRVVDALGNPIDGKGVINATATDAVEKVAPGVIWRKSVDQPVQTGYKSVDAMIPIGRGQRELIIGDRQTGKTAMAVDAIINQKGSGIKCIYVAIGQKQSTIANVVRKLEEHDALAHTVVVAASASDPAALQFLAPYAGCTMGEYFRDRGEDALIIYDDLSKQAVAYRQISLLLRRPPGREAYPGDVFYLHSRLLERASRVSEDYVEKFTNGEVKGKTGSLTALPIIETQAGDVSAFVPTNVISITDGQIFLESNLFNAGIRPAVNAGISVSRVGGAAQTKIIKKLSGGIRTALAQYRELAAFAQFASDLDEATRKQLEHGQRVTELMKQDQYAPMSIAEMAISIYAAEKGFLTDVELNKVGAFEKALLAWFKREKADLLKQINQSGDYNDEIEAGIKSGIENFKATQSW</sequence>
<accession>A0A1I4QYK2</accession>
<protein>
    <recommendedName>
        <fullName evidence="16">ATP synthase subunit alpha</fullName>
        <ecNumber evidence="16">7.1.2.2</ecNumber>
    </recommendedName>
    <alternativeName>
        <fullName evidence="16">ATP synthase F1 sector subunit alpha</fullName>
    </alternativeName>
    <alternativeName>
        <fullName evidence="16">F-ATPase subunit alpha</fullName>
    </alternativeName>
</protein>
<keyword evidence="12 16" id="KW-0139">CF(1)</keyword>
<keyword evidence="11 16" id="KW-0472">Membrane</keyword>
<dbReference type="AlphaFoldDB" id="A0A1I4QYK2"/>